<accession>A0ABT1Z5Z7</accession>
<dbReference type="Proteomes" id="UP001204320">
    <property type="component" value="Unassembled WGS sequence"/>
</dbReference>
<dbReference type="InterPro" id="IPR003760">
    <property type="entry name" value="PnrA-like"/>
</dbReference>
<keyword evidence="6" id="KW-0449">Lipoprotein</keyword>
<dbReference type="SUPFAM" id="SSF53822">
    <property type="entry name" value="Periplasmic binding protein-like I"/>
    <property type="match status" value="1"/>
</dbReference>
<evidence type="ECO:0000313" key="10">
    <source>
        <dbReference type="Proteomes" id="UP001204320"/>
    </source>
</evidence>
<dbReference type="CDD" id="cd06304">
    <property type="entry name" value="PBP1_BmpA_Med_PnrA-like"/>
    <property type="match status" value="1"/>
</dbReference>
<dbReference type="Gene3D" id="3.40.50.2300">
    <property type="match status" value="2"/>
</dbReference>
<keyword evidence="10" id="KW-1185">Reference proteome</keyword>
<gene>
    <name evidence="9" type="ORF">NVS32_01470</name>
</gene>
<comment type="subcellular location">
    <subcellularLocation>
        <location evidence="1">Cell membrane</location>
        <topology evidence="1">Lipid-anchor</topology>
    </subcellularLocation>
</comment>
<dbReference type="PROSITE" id="PS51318">
    <property type="entry name" value="TAT"/>
    <property type="match status" value="1"/>
</dbReference>
<proteinExistence type="inferred from homology"/>
<evidence type="ECO:0000256" key="1">
    <source>
        <dbReference type="ARBA" id="ARBA00004193"/>
    </source>
</evidence>
<evidence type="ECO:0000256" key="4">
    <source>
        <dbReference type="ARBA" id="ARBA00022729"/>
    </source>
</evidence>
<dbReference type="InterPro" id="IPR050957">
    <property type="entry name" value="BMP_lipoprotein"/>
</dbReference>
<dbReference type="EMBL" id="JANSKA010000001">
    <property type="protein sequence ID" value="MCR9035631.1"/>
    <property type="molecule type" value="Genomic_DNA"/>
</dbReference>
<keyword evidence="7" id="KW-1133">Transmembrane helix</keyword>
<evidence type="ECO:0000313" key="9">
    <source>
        <dbReference type="EMBL" id="MCR9035631.1"/>
    </source>
</evidence>
<dbReference type="InterPro" id="IPR028082">
    <property type="entry name" value="Peripla_BP_I"/>
</dbReference>
<comment type="similarity">
    <text evidence="2">Belongs to the BMP lipoprotein family.</text>
</comment>
<dbReference type="PANTHER" id="PTHR34296">
    <property type="entry name" value="TRANSCRIPTIONAL ACTIVATOR PROTEIN MED"/>
    <property type="match status" value="1"/>
</dbReference>
<feature type="domain" description="ABC transporter substrate-binding protein PnrA-like" evidence="8">
    <location>
        <begin position="51"/>
        <end position="346"/>
    </location>
</feature>
<dbReference type="RefSeq" id="WP_258498425.1">
    <property type="nucleotide sequence ID" value="NZ_JANSKA010000001.1"/>
</dbReference>
<organism evidence="9 10">
    <name type="scientific">Tractidigestivibacter montrealensis</name>
    <dbReference type="NCBI Taxonomy" id="2972466"/>
    <lineage>
        <taxon>Bacteria</taxon>
        <taxon>Bacillati</taxon>
        <taxon>Actinomycetota</taxon>
        <taxon>Coriobacteriia</taxon>
        <taxon>Coriobacteriales</taxon>
        <taxon>Atopobiaceae</taxon>
        <taxon>Tractidigestivibacter</taxon>
    </lineage>
</organism>
<reference evidence="9 10" key="1">
    <citation type="submission" date="2022-08" db="EMBL/GenBank/DDBJ databases">
        <title>Tractidigestivibacter montrealensis type strain KD21.</title>
        <authorList>
            <person name="Diop K."/>
            <person name="Richard C."/>
            <person name="Routy B."/>
        </authorList>
    </citation>
    <scope>NUCLEOTIDE SEQUENCE [LARGE SCALE GENOMIC DNA]</scope>
    <source>
        <strain evidence="9 10">KD21</strain>
    </source>
</reference>
<feature type="transmembrane region" description="Helical" evidence="7">
    <location>
        <begin position="12"/>
        <end position="31"/>
    </location>
</feature>
<name>A0ABT1Z5Z7_9ACTN</name>
<keyword evidence="7" id="KW-0812">Transmembrane</keyword>
<sequence>MSAQNNGVTRRNFLGLMGMTLAAAAVVPLAGCSSSSDGGDAAADGGEKTHKAAMIINGPMNDGGWFAACYEAMTGAASDLGWDTAYSENIDQADYVTTMQNYVNDGFDLILLPGQEYEDAAKQVAKDNPDAKFAVLMGTDDNLSGIEGMYYDDAQVGKLAGCLAMTLTATKSVAFIGGQELDNTQAKLAAYKETVEKLDPSAQVASVFVGSFSDVAKGKEAGSVMFNQQNVDVLFGDANAEETGAIEALHEAVAADGVQRYVIGLSSDLGGADDDTYANSIILDHKVMFEEAMKDAASGSSFGNKAIKGDLESGAVRMGTFSNKLVSSDKQSAFNDYVTKIQNGEI</sequence>
<dbReference type="InterPro" id="IPR006311">
    <property type="entry name" value="TAT_signal"/>
</dbReference>
<dbReference type="PANTHER" id="PTHR34296:SF2">
    <property type="entry name" value="ABC TRANSPORTER GUANOSINE-BINDING PROTEIN NUPN"/>
    <property type="match status" value="1"/>
</dbReference>
<comment type="caution">
    <text evidence="9">The sequence shown here is derived from an EMBL/GenBank/DDBJ whole genome shotgun (WGS) entry which is preliminary data.</text>
</comment>
<evidence type="ECO:0000256" key="7">
    <source>
        <dbReference type="SAM" id="Phobius"/>
    </source>
</evidence>
<keyword evidence="4" id="KW-0732">Signal</keyword>
<evidence type="ECO:0000259" key="8">
    <source>
        <dbReference type="Pfam" id="PF02608"/>
    </source>
</evidence>
<evidence type="ECO:0000256" key="3">
    <source>
        <dbReference type="ARBA" id="ARBA00022475"/>
    </source>
</evidence>
<protein>
    <submittedName>
        <fullName evidence="9">BMP family protein</fullName>
    </submittedName>
</protein>
<dbReference type="Pfam" id="PF02608">
    <property type="entry name" value="Bmp"/>
    <property type="match status" value="1"/>
</dbReference>
<evidence type="ECO:0000256" key="5">
    <source>
        <dbReference type="ARBA" id="ARBA00023136"/>
    </source>
</evidence>
<evidence type="ECO:0000256" key="2">
    <source>
        <dbReference type="ARBA" id="ARBA00008610"/>
    </source>
</evidence>
<keyword evidence="5 7" id="KW-0472">Membrane</keyword>
<keyword evidence="3" id="KW-1003">Cell membrane</keyword>
<evidence type="ECO:0000256" key="6">
    <source>
        <dbReference type="ARBA" id="ARBA00023288"/>
    </source>
</evidence>